<evidence type="ECO:0000313" key="3">
    <source>
        <dbReference type="Proteomes" id="UP000295680"/>
    </source>
</evidence>
<name>A0A4R2JKX6_9PSEU</name>
<accession>A0A4R2JKX6</accession>
<sequence length="75" mass="8052">MRTMATNPRERGGDLLKLLLAADAALLSAKTSGRDRISTNCDGAPAKEDKECRSAQEARSAGRPGRLNLLRSKGR</sequence>
<reference evidence="2 3" key="1">
    <citation type="submission" date="2019-03" db="EMBL/GenBank/DDBJ databases">
        <title>Genomic Encyclopedia of Type Strains, Phase IV (KMG-IV): sequencing the most valuable type-strain genomes for metagenomic binning, comparative biology and taxonomic classification.</title>
        <authorList>
            <person name="Goeker M."/>
        </authorList>
    </citation>
    <scope>NUCLEOTIDE SEQUENCE [LARGE SCALE GENOMIC DNA]</scope>
    <source>
        <strain evidence="2 3">DSM 45934</strain>
    </source>
</reference>
<dbReference type="Proteomes" id="UP000295680">
    <property type="component" value="Unassembled WGS sequence"/>
</dbReference>
<keyword evidence="3" id="KW-1185">Reference proteome</keyword>
<feature type="compositionally biased region" description="Basic and acidic residues" evidence="1">
    <location>
        <begin position="45"/>
        <end position="56"/>
    </location>
</feature>
<comment type="caution">
    <text evidence="2">The sequence shown here is derived from an EMBL/GenBank/DDBJ whole genome shotgun (WGS) entry which is preliminary data.</text>
</comment>
<dbReference type="AlphaFoldDB" id="A0A4R2JKX6"/>
<organism evidence="2 3">
    <name type="scientific">Actinocrispum wychmicini</name>
    <dbReference type="NCBI Taxonomy" id="1213861"/>
    <lineage>
        <taxon>Bacteria</taxon>
        <taxon>Bacillati</taxon>
        <taxon>Actinomycetota</taxon>
        <taxon>Actinomycetes</taxon>
        <taxon>Pseudonocardiales</taxon>
        <taxon>Pseudonocardiaceae</taxon>
        <taxon>Actinocrispum</taxon>
    </lineage>
</organism>
<evidence type="ECO:0000313" key="2">
    <source>
        <dbReference type="EMBL" id="TCO59497.1"/>
    </source>
</evidence>
<dbReference type="EMBL" id="SLWS01000004">
    <property type="protein sequence ID" value="TCO59497.1"/>
    <property type="molecule type" value="Genomic_DNA"/>
</dbReference>
<protein>
    <submittedName>
        <fullName evidence="2">Uncharacterized protein</fullName>
    </submittedName>
</protein>
<proteinExistence type="predicted"/>
<gene>
    <name evidence="2" type="ORF">EV192_104339</name>
</gene>
<evidence type="ECO:0000256" key="1">
    <source>
        <dbReference type="SAM" id="MobiDB-lite"/>
    </source>
</evidence>
<feature type="region of interest" description="Disordered" evidence="1">
    <location>
        <begin position="32"/>
        <end position="75"/>
    </location>
</feature>